<dbReference type="Proteomes" id="UP000235005">
    <property type="component" value="Unassembled WGS sequence"/>
</dbReference>
<protein>
    <submittedName>
        <fullName evidence="1">Uncharacterized protein</fullName>
    </submittedName>
</protein>
<organism evidence="1 2">
    <name type="scientific">Pseudohalioglobus lutimaris</name>
    <dbReference type="NCBI Taxonomy" id="1737061"/>
    <lineage>
        <taxon>Bacteria</taxon>
        <taxon>Pseudomonadati</taxon>
        <taxon>Pseudomonadota</taxon>
        <taxon>Gammaproteobacteria</taxon>
        <taxon>Cellvibrionales</taxon>
        <taxon>Halieaceae</taxon>
        <taxon>Pseudohalioglobus</taxon>
    </lineage>
</organism>
<dbReference type="AlphaFoldDB" id="A0A2N5X506"/>
<gene>
    <name evidence="1" type="ORF">C0039_06000</name>
</gene>
<evidence type="ECO:0000313" key="1">
    <source>
        <dbReference type="EMBL" id="PLW69562.1"/>
    </source>
</evidence>
<comment type="caution">
    <text evidence="1">The sequence shown here is derived from an EMBL/GenBank/DDBJ whole genome shotgun (WGS) entry which is preliminary data.</text>
</comment>
<reference evidence="1 2" key="1">
    <citation type="submission" date="2018-01" db="EMBL/GenBank/DDBJ databases">
        <title>The draft genome sequence of Halioglobus lutimaris HF004.</title>
        <authorList>
            <person name="Du Z.-J."/>
            <person name="Shi M.-J."/>
        </authorList>
    </citation>
    <scope>NUCLEOTIDE SEQUENCE [LARGE SCALE GENOMIC DNA]</scope>
    <source>
        <strain evidence="1 2">HF004</strain>
    </source>
</reference>
<evidence type="ECO:0000313" key="2">
    <source>
        <dbReference type="Proteomes" id="UP000235005"/>
    </source>
</evidence>
<dbReference type="EMBL" id="PKUS01000005">
    <property type="protein sequence ID" value="PLW69562.1"/>
    <property type="molecule type" value="Genomic_DNA"/>
</dbReference>
<keyword evidence="2" id="KW-1185">Reference proteome</keyword>
<name>A0A2N5X506_9GAMM</name>
<sequence length="65" mass="7198">MGHAYYQGHFTCIRSEESAVWPGFTADSGDYLNRIWIKRTPADLTAAVALPNADSPVPVYLTILE</sequence>
<accession>A0A2N5X506</accession>
<proteinExistence type="predicted"/>